<keyword evidence="3" id="KW-1185">Reference proteome</keyword>
<sequence>MNAGKVIKKILVNTILGAVLLAIINFIGIYFNFYIALNIYSAFIIGILGVPGLVLLIFLKFMV</sequence>
<dbReference type="Proteomes" id="UP000191554">
    <property type="component" value="Unassembled WGS sequence"/>
</dbReference>
<gene>
    <name evidence="2" type="ORF">CLHUN_07410</name>
</gene>
<dbReference type="AlphaFoldDB" id="A0A1V4SPU8"/>
<comment type="caution">
    <text evidence="2">The sequence shown here is derived from an EMBL/GenBank/DDBJ whole genome shotgun (WGS) entry which is preliminary data.</text>
</comment>
<proteinExistence type="predicted"/>
<evidence type="ECO:0000313" key="3">
    <source>
        <dbReference type="Proteomes" id="UP000191554"/>
    </source>
</evidence>
<accession>A0A1V4SPU8</accession>
<keyword evidence="1" id="KW-0812">Transmembrane</keyword>
<protein>
    <submittedName>
        <fullName evidence="2">SigmaK-factor processing regulatory protein BofA</fullName>
    </submittedName>
</protein>
<keyword evidence="1" id="KW-0472">Membrane</keyword>
<organism evidence="2 3">
    <name type="scientific">Ruminiclostridium hungatei</name>
    <name type="common">Clostridium hungatei</name>
    <dbReference type="NCBI Taxonomy" id="48256"/>
    <lineage>
        <taxon>Bacteria</taxon>
        <taxon>Bacillati</taxon>
        <taxon>Bacillota</taxon>
        <taxon>Clostridia</taxon>
        <taxon>Eubacteriales</taxon>
        <taxon>Oscillospiraceae</taxon>
        <taxon>Ruminiclostridium</taxon>
    </lineage>
</organism>
<feature type="transmembrane region" description="Helical" evidence="1">
    <location>
        <begin position="39"/>
        <end position="59"/>
    </location>
</feature>
<dbReference type="NCBIfam" id="TIGR02862">
    <property type="entry name" value="spore_BofA"/>
    <property type="match status" value="1"/>
</dbReference>
<name>A0A1V4SPU8_RUMHU</name>
<keyword evidence="1" id="KW-1133">Transmembrane helix</keyword>
<reference evidence="2 3" key="1">
    <citation type="submission" date="2017-03" db="EMBL/GenBank/DDBJ databases">
        <title>Genome sequence of Clostridium hungatei DSM 14427.</title>
        <authorList>
            <person name="Poehlein A."/>
            <person name="Daniel R."/>
        </authorList>
    </citation>
    <scope>NUCLEOTIDE SEQUENCE [LARGE SCALE GENOMIC DNA]</scope>
    <source>
        <strain evidence="2 3">DSM 14427</strain>
    </source>
</reference>
<dbReference type="InterPro" id="IPR010001">
    <property type="entry name" value="BofA"/>
</dbReference>
<dbReference type="STRING" id="48256.CLHUN_07410"/>
<evidence type="ECO:0000256" key="1">
    <source>
        <dbReference type="SAM" id="Phobius"/>
    </source>
</evidence>
<feature type="transmembrane region" description="Helical" evidence="1">
    <location>
        <begin position="12"/>
        <end position="33"/>
    </location>
</feature>
<dbReference type="Pfam" id="PF07441">
    <property type="entry name" value="BofA"/>
    <property type="match status" value="1"/>
</dbReference>
<dbReference type="RefSeq" id="WP_080063195.1">
    <property type="nucleotide sequence ID" value="NZ_MZGX01000003.1"/>
</dbReference>
<dbReference type="EMBL" id="MZGX01000003">
    <property type="protein sequence ID" value="OPX45803.1"/>
    <property type="molecule type" value="Genomic_DNA"/>
</dbReference>
<evidence type="ECO:0000313" key="2">
    <source>
        <dbReference type="EMBL" id="OPX45803.1"/>
    </source>
</evidence>